<dbReference type="PANTHER" id="PTHR36756:SF1">
    <property type="entry name" value="EXPRESSED PROTEIN"/>
    <property type="match status" value="1"/>
</dbReference>
<dbReference type="PANTHER" id="PTHR36756">
    <property type="entry name" value="EXPRESSED PROTEIN"/>
    <property type="match status" value="1"/>
</dbReference>
<protein>
    <submittedName>
        <fullName evidence="2">Uncharacterized protein</fullName>
    </submittedName>
</protein>
<feature type="region of interest" description="Disordered" evidence="1">
    <location>
        <begin position="1"/>
        <end position="61"/>
    </location>
</feature>
<name>A0A067K1K4_JATCU</name>
<feature type="region of interest" description="Disordered" evidence="1">
    <location>
        <begin position="71"/>
        <end position="90"/>
    </location>
</feature>
<accession>A0A067K1K4</accession>
<feature type="compositionally biased region" description="Basic and acidic residues" evidence="1">
    <location>
        <begin position="229"/>
        <end position="239"/>
    </location>
</feature>
<reference evidence="2 3" key="1">
    <citation type="journal article" date="2014" name="PLoS ONE">
        <title>Global Analysis of Gene Expression Profiles in Physic Nut (Jatropha curcas L.) Seedlings Exposed to Salt Stress.</title>
        <authorList>
            <person name="Zhang L."/>
            <person name="Zhang C."/>
            <person name="Wu P."/>
            <person name="Chen Y."/>
            <person name="Li M."/>
            <person name="Jiang H."/>
            <person name="Wu G."/>
        </authorList>
    </citation>
    <scope>NUCLEOTIDE SEQUENCE [LARGE SCALE GENOMIC DNA]</scope>
    <source>
        <strain evidence="3">cv. GZQX0401</strain>
        <tissue evidence="2">Young leaves</tissue>
    </source>
</reference>
<evidence type="ECO:0000313" key="2">
    <source>
        <dbReference type="EMBL" id="KDP30017.1"/>
    </source>
</evidence>
<dbReference type="EMBL" id="KK914718">
    <property type="protein sequence ID" value="KDP30017.1"/>
    <property type="molecule type" value="Genomic_DNA"/>
</dbReference>
<sequence length="239" mass="26491">MVDGSTRRLPSWMVANGDKNKTATAEPLSNCGTNNKKKVKNVVSRKGVGKKRKANDAVEDDDDMMVKDFVSSAQEDKKVGKKRGGKKTVEEDDELTVEDLVSIAQEYVRDHEEDLEPKQSLERKCSTTITPSSNGCKSDQQLPCAEIADSCSSTLNLTSQQSFIKVSTMGDPAQEMLHLFLGPLLKKPLEDETKSVFFRNDMDFPYDLGRQTQTDVGQELGPHTKKKSSLKDKVSSLLD</sequence>
<dbReference type="OrthoDB" id="1938010at2759"/>
<gene>
    <name evidence="2" type="ORF">JCGZ_18589</name>
</gene>
<dbReference type="AlphaFoldDB" id="A0A067K1K4"/>
<feature type="region of interest" description="Disordered" evidence="1">
    <location>
        <begin position="215"/>
        <end position="239"/>
    </location>
</feature>
<evidence type="ECO:0000313" key="3">
    <source>
        <dbReference type="Proteomes" id="UP000027138"/>
    </source>
</evidence>
<keyword evidence="3" id="KW-1185">Reference proteome</keyword>
<organism evidence="2 3">
    <name type="scientific">Jatropha curcas</name>
    <name type="common">Barbados nut</name>
    <dbReference type="NCBI Taxonomy" id="180498"/>
    <lineage>
        <taxon>Eukaryota</taxon>
        <taxon>Viridiplantae</taxon>
        <taxon>Streptophyta</taxon>
        <taxon>Embryophyta</taxon>
        <taxon>Tracheophyta</taxon>
        <taxon>Spermatophyta</taxon>
        <taxon>Magnoliopsida</taxon>
        <taxon>eudicotyledons</taxon>
        <taxon>Gunneridae</taxon>
        <taxon>Pentapetalae</taxon>
        <taxon>rosids</taxon>
        <taxon>fabids</taxon>
        <taxon>Malpighiales</taxon>
        <taxon>Euphorbiaceae</taxon>
        <taxon>Crotonoideae</taxon>
        <taxon>Jatropheae</taxon>
        <taxon>Jatropha</taxon>
    </lineage>
</organism>
<evidence type="ECO:0000256" key="1">
    <source>
        <dbReference type="SAM" id="MobiDB-lite"/>
    </source>
</evidence>
<dbReference type="Proteomes" id="UP000027138">
    <property type="component" value="Unassembled WGS sequence"/>
</dbReference>
<dbReference type="KEGG" id="jcu:105641409"/>
<proteinExistence type="predicted"/>